<keyword evidence="2" id="KW-1185">Reference proteome</keyword>
<accession>A0ACC7NWZ8</accession>
<comment type="caution">
    <text evidence="1">The sequence shown here is derived from an EMBL/GenBank/DDBJ whole genome shotgun (WGS) entry which is preliminary data.</text>
</comment>
<evidence type="ECO:0000313" key="2">
    <source>
        <dbReference type="Proteomes" id="UP001631969"/>
    </source>
</evidence>
<protein>
    <submittedName>
        <fullName evidence="1">Uncharacterized protein</fullName>
    </submittedName>
</protein>
<evidence type="ECO:0000313" key="1">
    <source>
        <dbReference type="EMBL" id="MFM9329010.1"/>
    </source>
</evidence>
<sequence>MKLHNILALPIGPIMDEEIQECINILTGDVSDPKPYSSNLDAALDLRQLLNTICVEVNLTKLATMPAGFDEYCRISELDDSGKRKVSVVGSTIPEALGRTFLLYHYEYYGEHLPISYQEMIQTTNGNNMIH</sequence>
<organism evidence="1 2">
    <name type="scientific">Paenibacillus mesotrionivorans</name>
    <dbReference type="NCBI Taxonomy" id="3160968"/>
    <lineage>
        <taxon>Bacteria</taxon>
        <taxon>Bacillati</taxon>
        <taxon>Bacillota</taxon>
        <taxon>Bacilli</taxon>
        <taxon>Bacillales</taxon>
        <taxon>Paenibacillaceae</taxon>
        <taxon>Paenibacillus</taxon>
    </lineage>
</organism>
<dbReference type="Proteomes" id="UP001631969">
    <property type="component" value="Unassembled WGS sequence"/>
</dbReference>
<name>A0ACC7NWZ8_9BACL</name>
<dbReference type="EMBL" id="JBJURJ010000007">
    <property type="protein sequence ID" value="MFM9329010.1"/>
    <property type="molecule type" value="Genomic_DNA"/>
</dbReference>
<reference evidence="1" key="1">
    <citation type="submission" date="2024-12" db="EMBL/GenBank/DDBJ databases">
        <authorList>
            <person name="Wu N."/>
        </authorList>
    </citation>
    <scope>NUCLEOTIDE SEQUENCE</scope>
    <source>
        <strain evidence="1">P15</strain>
    </source>
</reference>
<gene>
    <name evidence="1" type="ORF">ACI1P1_12005</name>
</gene>
<proteinExistence type="predicted"/>